<name>A0A0H3A5V3_NITV4</name>
<dbReference type="InterPro" id="IPR017439">
    <property type="entry name" value="Amidohydrolase"/>
</dbReference>
<evidence type="ECO:0000313" key="5">
    <source>
        <dbReference type="EMBL" id="ABM27701.1"/>
    </source>
</evidence>
<organism evidence="5 6">
    <name type="scientific">Nitratidesulfovibrio vulgaris (strain DP4)</name>
    <name type="common">Desulfovibrio vulgaris</name>
    <dbReference type="NCBI Taxonomy" id="391774"/>
    <lineage>
        <taxon>Bacteria</taxon>
        <taxon>Pseudomonadati</taxon>
        <taxon>Thermodesulfobacteriota</taxon>
        <taxon>Desulfovibrionia</taxon>
        <taxon>Desulfovibrionales</taxon>
        <taxon>Desulfovibrionaceae</taxon>
        <taxon>Nitratidesulfovibrio</taxon>
    </lineage>
</organism>
<gene>
    <name evidence="5" type="ordered locus">Dvul_0678</name>
</gene>
<dbReference type="AlphaFoldDB" id="A0A0H3A5V3"/>
<dbReference type="EMBL" id="CP000527">
    <property type="protein sequence ID" value="ABM27701.1"/>
    <property type="molecule type" value="Genomic_DNA"/>
</dbReference>
<feature type="binding site" evidence="3">
    <location>
        <position position="101"/>
    </location>
    <ligand>
        <name>Mn(2+)</name>
        <dbReference type="ChEBI" id="CHEBI:29035"/>
        <label>2</label>
    </ligand>
</feature>
<proteinExistence type="inferred from homology"/>
<dbReference type="Gene3D" id="3.40.630.10">
    <property type="entry name" value="Zn peptidases"/>
    <property type="match status" value="1"/>
</dbReference>
<dbReference type="EC" id="3.5.1.14" evidence="5"/>
<dbReference type="Gene3D" id="3.30.70.360">
    <property type="match status" value="1"/>
</dbReference>
<dbReference type="CDD" id="cd03886">
    <property type="entry name" value="M20_Acy1"/>
    <property type="match status" value="1"/>
</dbReference>
<feature type="binding site" evidence="3">
    <location>
        <position position="165"/>
    </location>
    <ligand>
        <name>Mn(2+)</name>
        <dbReference type="ChEBI" id="CHEBI:29035"/>
        <label>2</label>
    </ligand>
</feature>
<dbReference type="HOGENOM" id="CLU_023257_0_1_7"/>
<dbReference type="KEGG" id="dvl:Dvul_0678"/>
<evidence type="ECO:0000256" key="1">
    <source>
        <dbReference type="ARBA" id="ARBA00006153"/>
    </source>
</evidence>
<accession>A0A0H3A5V3</accession>
<dbReference type="InterPro" id="IPR002933">
    <property type="entry name" value="Peptidase_M20"/>
</dbReference>
<evidence type="ECO:0000313" key="6">
    <source>
        <dbReference type="Proteomes" id="UP000009173"/>
    </source>
</evidence>
<comment type="similarity">
    <text evidence="1">Belongs to the peptidase M20 family.</text>
</comment>
<keyword evidence="3" id="KW-0479">Metal-binding</keyword>
<dbReference type="Pfam" id="PF07687">
    <property type="entry name" value="M20_dimer"/>
    <property type="match status" value="1"/>
</dbReference>
<dbReference type="PIRSF" id="PIRSF005962">
    <property type="entry name" value="Pept_M20D_amidohydro"/>
    <property type="match status" value="1"/>
</dbReference>
<feature type="binding site" evidence="3">
    <location>
        <position position="139"/>
    </location>
    <ligand>
        <name>Mn(2+)</name>
        <dbReference type="ChEBI" id="CHEBI:29035"/>
        <label>2</label>
    </ligand>
</feature>
<dbReference type="Proteomes" id="UP000009173">
    <property type="component" value="Chromosome"/>
</dbReference>
<keyword evidence="3" id="KW-0464">Manganese</keyword>
<dbReference type="PANTHER" id="PTHR11014">
    <property type="entry name" value="PEPTIDASE M20 FAMILY MEMBER"/>
    <property type="match status" value="1"/>
</dbReference>
<feature type="binding site" evidence="3">
    <location>
        <position position="359"/>
    </location>
    <ligand>
        <name>Mn(2+)</name>
        <dbReference type="ChEBI" id="CHEBI:29035"/>
        <label>2</label>
    </ligand>
</feature>
<evidence type="ECO:0000256" key="2">
    <source>
        <dbReference type="ARBA" id="ARBA00022801"/>
    </source>
</evidence>
<dbReference type="PANTHER" id="PTHR11014:SF63">
    <property type="entry name" value="METALLOPEPTIDASE, PUTATIVE (AFU_ORTHOLOGUE AFUA_6G09600)-RELATED"/>
    <property type="match status" value="1"/>
</dbReference>
<keyword evidence="2 5" id="KW-0378">Hydrolase</keyword>
<feature type="domain" description="Peptidase M20 dimerisation" evidence="4">
    <location>
        <begin position="189"/>
        <end position="279"/>
    </location>
</feature>
<evidence type="ECO:0000256" key="3">
    <source>
        <dbReference type="PIRSR" id="PIRSR005962-1"/>
    </source>
</evidence>
<dbReference type="GO" id="GO:0004046">
    <property type="term" value="F:aminoacylase activity"/>
    <property type="evidence" value="ECO:0007669"/>
    <property type="project" value="UniProtKB-EC"/>
</dbReference>
<protein>
    <submittedName>
        <fullName evidence="5">Amidohydrolase</fullName>
        <ecNumber evidence="5">3.5.1.14</ecNumber>
    </submittedName>
</protein>
<dbReference type="Pfam" id="PF01546">
    <property type="entry name" value="Peptidase_M20"/>
    <property type="match status" value="1"/>
</dbReference>
<dbReference type="InterPro" id="IPR011650">
    <property type="entry name" value="Peptidase_M20_dimer"/>
</dbReference>
<dbReference type="GO" id="GO:0046872">
    <property type="term" value="F:metal ion binding"/>
    <property type="evidence" value="ECO:0007669"/>
    <property type="project" value="UniProtKB-KW"/>
</dbReference>
<dbReference type="SUPFAM" id="SSF55031">
    <property type="entry name" value="Bacterial exopeptidase dimerisation domain"/>
    <property type="match status" value="1"/>
</dbReference>
<sequence length="394" mass="41601">MQRLAAEVESHIIAHRRALHAIPETGFEERCTAAYVAETLSGLGLPVRTGIATTGVTALLDTGLEGPVVMLRADMDALPVTEATGLPFASRHEGRMHACGHDAHMAMLLGAAEMLSAIVREEPGRLRGKVLFLFQPAEEGPGGAAPMIAEGVLDEPKVDVCLGAHVWPSLPVGTVGVKPGPLMAAMDRFELVVHGRGGHAATPHLCVDALETATQVVGALQRVVSRMTDPLEPVILTIGELHAGTAYNVIPGEARMAGTVRTFSPDVRAAWEDRIRTVADGVCAAMGATATLDFHYCHGPVINTPRVAEVVRRAVVEARGEQAVTTPTPTLGGEDFSCFLERIPGCFFFVGCGGDVPIHNPRFDLDERCLALGAETFVRATLLFTEGGATGMTA</sequence>
<feature type="binding site" evidence="3">
    <location>
        <position position="99"/>
    </location>
    <ligand>
        <name>Mn(2+)</name>
        <dbReference type="ChEBI" id="CHEBI:29035"/>
        <label>2</label>
    </ligand>
</feature>
<evidence type="ECO:0000259" key="4">
    <source>
        <dbReference type="Pfam" id="PF07687"/>
    </source>
</evidence>
<comment type="cofactor">
    <cofactor evidence="3">
        <name>Mn(2+)</name>
        <dbReference type="ChEBI" id="CHEBI:29035"/>
    </cofactor>
    <text evidence="3">The Mn(2+) ion enhances activity.</text>
</comment>
<dbReference type="SUPFAM" id="SSF53187">
    <property type="entry name" value="Zn-dependent exopeptidases"/>
    <property type="match status" value="1"/>
</dbReference>
<dbReference type="NCBIfam" id="TIGR01891">
    <property type="entry name" value="amidohydrolases"/>
    <property type="match status" value="1"/>
</dbReference>
<dbReference type="FunFam" id="3.30.70.360:FF:000014">
    <property type="entry name" value="N-acyl-L-amino acid amidohydrolase"/>
    <property type="match status" value="1"/>
</dbReference>
<dbReference type="InterPro" id="IPR036264">
    <property type="entry name" value="Bact_exopeptidase_dim_dom"/>
</dbReference>
<reference evidence="6" key="1">
    <citation type="journal article" date="2009" name="Environ. Microbiol.">
        <title>Contribution of mobile genetic elements to Desulfovibrio vulgaris genome plasticity.</title>
        <authorList>
            <person name="Walker C.B."/>
            <person name="Stolyar S."/>
            <person name="Chivian D."/>
            <person name="Pinel N."/>
            <person name="Gabster J.A."/>
            <person name="Dehal P.S."/>
            <person name="He Z."/>
            <person name="Yang Z.K."/>
            <person name="Yen H.C."/>
            <person name="Zhou J."/>
            <person name="Wall J.D."/>
            <person name="Hazen T.C."/>
            <person name="Arkin A.P."/>
            <person name="Stahl D.A."/>
        </authorList>
    </citation>
    <scope>NUCLEOTIDE SEQUENCE [LARGE SCALE GENOMIC DNA]</scope>
    <source>
        <strain evidence="6">DP4</strain>
    </source>
</reference>